<dbReference type="GO" id="GO:0005737">
    <property type="term" value="C:cytoplasm"/>
    <property type="evidence" value="ECO:0007669"/>
    <property type="project" value="TreeGrafter"/>
</dbReference>
<comment type="catalytic activity">
    <reaction evidence="6">
        <text>a 5'-end (N(7)-methyl 5'-triphosphoguanosine)-(2'-O-methyl-ribonucleoside)-(ribonucleotide) in mRNA + S-adenosyl-L-methionine = a 5'-end (N(7)-methyl 5'-triphosphoguanosine)-(2'-O-methyl-ribonucleoside)-(2'-O-methyl-ribonucleotide) in mRNA + S-adenosyl-L-homocysteine + H(+)</text>
        <dbReference type="Rhea" id="RHEA:67024"/>
        <dbReference type="Rhea" id="RHEA-COMP:17169"/>
        <dbReference type="Rhea" id="RHEA-COMP:17170"/>
        <dbReference type="ChEBI" id="CHEBI:15378"/>
        <dbReference type="ChEBI" id="CHEBI:57856"/>
        <dbReference type="ChEBI" id="CHEBI:59789"/>
        <dbReference type="ChEBI" id="CHEBI:167612"/>
        <dbReference type="ChEBI" id="CHEBI:167614"/>
        <dbReference type="EC" id="2.1.1.296"/>
    </reaction>
</comment>
<comment type="caution">
    <text evidence="9">The sequence shown here is derived from an EMBL/GenBank/DDBJ whole genome shotgun (WGS) entry which is preliminary data.</text>
</comment>
<accession>A0AAN9V1E1</accession>
<dbReference type="GO" id="GO:0006370">
    <property type="term" value="P:7-methylguanosine mRNA capping"/>
    <property type="evidence" value="ECO:0007669"/>
    <property type="project" value="TreeGrafter"/>
</dbReference>
<feature type="binding site" evidence="7">
    <location>
        <position position="242"/>
    </location>
    <ligand>
        <name>S-adenosyl-L-methionine</name>
        <dbReference type="ChEBI" id="CHEBI:59789"/>
    </ligand>
</feature>
<dbReference type="InterPro" id="IPR050851">
    <property type="entry name" value="mRNA_Cap_2O-Ribose_MeTrfase"/>
</dbReference>
<dbReference type="EC" id="2.1.1.296" evidence="1"/>
<dbReference type="InterPro" id="IPR025807">
    <property type="entry name" value="Adrift-typ_MeTrfase"/>
</dbReference>
<organism evidence="9 10">
    <name type="scientific">Gryllus longicercus</name>
    <dbReference type="NCBI Taxonomy" id="2509291"/>
    <lineage>
        <taxon>Eukaryota</taxon>
        <taxon>Metazoa</taxon>
        <taxon>Ecdysozoa</taxon>
        <taxon>Arthropoda</taxon>
        <taxon>Hexapoda</taxon>
        <taxon>Insecta</taxon>
        <taxon>Pterygota</taxon>
        <taxon>Neoptera</taxon>
        <taxon>Polyneoptera</taxon>
        <taxon>Orthoptera</taxon>
        <taxon>Ensifera</taxon>
        <taxon>Gryllidea</taxon>
        <taxon>Grylloidea</taxon>
        <taxon>Gryllidae</taxon>
        <taxon>Gryllinae</taxon>
        <taxon>Gryllus</taxon>
    </lineage>
</organism>
<reference evidence="9 10" key="1">
    <citation type="submission" date="2024-03" db="EMBL/GenBank/DDBJ databases">
        <title>The genome assembly and annotation of the cricket Gryllus longicercus Weissman &amp; Gray.</title>
        <authorList>
            <person name="Szrajer S."/>
            <person name="Gray D."/>
            <person name="Ylla G."/>
        </authorList>
    </citation>
    <scope>NUCLEOTIDE SEQUENCE [LARGE SCALE GENOMIC DNA]</scope>
    <source>
        <strain evidence="9">DAG 2021-001</strain>
        <tissue evidence="9">Whole body minus gut</tissue>
    </source>
</reference>
<dbReference type="Proteomes" id="UP001378592">
    <property type="component" value="Unassembled WGS sequence"/>
</dbReference>
<feature type="domain" description="Adrift-type SAM-dependent 2'-O-MTase" evidence="8">
    <location>
        <begin position="116"/>
        <end position="329"/>
    </location>
</feature>
<dbReference type="PANTHER" id="PTHR16121">
    <property type="entry name" value="CAP-SPECIFIC MRNA (NUCLEOSIDE-2'-O-)-METHYLTRANSFERASE 1-RELATED"/>
    <property type="match status" value="1"/>
</dbReference>
<dbReference type="Pfam" id="PF01728">
    <property type="entry name" value="FtsJ"/>
    <property type="match status" value="1"/>
</dbReference>
<feature type="binding site" evidence="7">
    <location>
        <position position="174"/>
    </location>
    <ligand>
        <name>S-adenosyl-L-methionine</name>
        <dbReference type="ChEBI" id="CHEBI:59789"/>
    </ligand>
</feature>
<keyword evidence="4 7" id="KW-0808">Transferase</keyword>
<dbReference type="PANTHER" id="PTHR16121:SF2">
    <property type="entry name" value="CAP-SPECIFIC MRNA (NUCLEOSIDE-2'-O-)-METHYLTRANSFERASE 2"/>
    <property type="match status" value="1"/>
</dbReference>
<feature type="active site" description="Proton acceptor" evidence="7">
    <location>
        <position position="282"/>
    </location>
</feature>
<feature type="binding site" evidence="7">
    <location>
        <position position="155"/>
    </location>
    <ligand>
        <name>S-adenosyl-L-methionine</name>
        <dbReference type="ChEBI" id="CHEBI:59789"/>
    </ligand>
</feature>
<keyword evidence="5 7" id="KW-0949">S-adenosyl-L-methionine</keyword>
<evidence type="ECO:0000313" key="10">
    <source>
        <dbReference type="Proteomes" id="UP001378592"/>
    </source>
</evidence>
<dbReference type="GO" id="GO:0005634">
    <property type="term" value="C:nucleus"/>
    <property type="evidence" value="ECO:0007669"/>
    <property type="project" value="TreeGrafter"/>
</dbReference>
<dbReference type="PROSITE" id="PS51614">
    <property type="entry name" value="SAM_MT_ADRIFT"/>
    <property type="match status" value="1"/>
</dbReference>
<evidence type="ECO:0000256" key="6">
    <source>
        <dbReference type="ARBA" id="ARBA00049477"/>
    </source>
</evidence>
<evidence type="ECO:0000256" key="2">
    <source>
        <dbReference type="ARBA" id="ARBA00021134"/>
    </source>
</evidence>
<keyword evidence="10" id="KW-1185">Reference proteome</keyword>
<evidence type="ECO:0000256" key="3">
    <source>
        <dbReference type="ARBA" id="ARBA00022603"/>
    </source>
</evidence>
<dbReference type="EMBL" id="JAZDUA010000703">
    <property type="protein sequence ID" value="KAK7789827.1"/>
    <property type="molecule type" value="Genomic_DNA"/>
</dbReference>
<evidence type="ECO:0000259" key="8">
    <source>
        <dbReference type="PROSITE" id="PS51614"/>
    </source>
</evidence>
<dbReference type="GO" id="GO:0032259">
    <property type="term" value="P:methylation"/>
    <property type="evidence" value="ECO:0007669"/>
    <property type="project" value="UniProtKB-KW"/>
</dbReference>
<sequence length="753" mass="87330">MNEKELETHFPTSFATNRTKCYETSTSENELYEITRLFEKKFSFSKNSASWCLPNVDLMFVNDIWKVMKLQTIKEELNNAKSQLNDFDLEDWHRHTNFTNKAGDILWKLRNEFEPEFVTQAWCKFYEIVMSFSLVPSQIGELKYFNSVHLCEAPGAFITSLNHFLQLHYPGVNWHWKATTLNPYYEGNSLTSMINDDRFIFHTLPCWTFGYDYTGDIKNLSNINHIVEEAKQMGEVLLVTADGSVDCHDKPAEQEGVVSSLHYYETIAALNILGVGGSFLLKIFTAYEAQTVCLLYLLCCAFYQVNFFKPATSKEGNSEVYVICLKYKGKDVLDPWLRKMKDFTGLQDEGKVMFPFESIPQEFIEELLICSTRFKDFQVEAIKKNIQMLGDPSVNYIIKRFKYLAVQHFMKHYKFKKISDESKEVVGKHKLKETMSQNLDPHARKGSYSDRIQKKNSVVKKLLELHEELQVFNVTWTYKHDIKWLKMQSSQLEFNVISGKPINIIHSSKFCSNHLLKIWDDIRETTSQFFENSSDKYQVHEIMNKCSTERLSQDLKQANSFLTSNLNIVRINNDYWSSLNSNTNNLAEKQAFFDVMTTINKLQKGDNLLLSGYPLLTQFNVGIIYLLTGLFEKIGFINPVKHDYGIVFVGFQCSNVDVLNFLNSVKEMCIRNMKSSEISVLAVLNITQLCGKMDNSLKKNNHFPTPKRKCSTNDHEMEEIENGYTFCQCVTEINNVCMKEQLSEIVSDLIPKR</sequence>
<evidence type="ECO:0000256" key="4">
    <source>
        <dbReference type="ARBA" id="ARBA00022679"/>
    </source>
</evidence>
<dbReference type="Gene3D" id="3.40.50.12760">
    <property type="match status" value="1"/>
</dbReference>
<protein>
    <recommendedName>
        <fullName evidence="2">Cap-specific mRNA (nucleoside-2'-O-)-methyltransferase 2</fullName>
        <ecNumber evidence="1">2.1.1.296</ecNumber>
    </recommendedName>
</protein>
<proteinExistence type="predicted"/>
<dbReference type="GO" id="GO:0004483">
    <property type="term" value="F:methyltransferase cap1 activity"/>
    <property type="evidence" value="ECO:0007669"/>
    <property type="project" value="UniProtKB-ARBA"/>
</dbReference>
<dbReference type="InterPro" id="IPR029063">
    <property type="entry name" value="SAM-dependent_MTases_sf"/>
</dbReference>
<evidence type="ECO:0000313" key="9">
    <source>
        <dbReference type="EMBL" id="KAK7789827.1"/>
    </source>
</evidence>
<dbReference type="InterPro" id="IPR002877">
    <property type="entry name" value="RNA_MeTrfase_FtsJ_dom"/>
</dbReference>
<gene>
    <name evidence="9" type="ORF">R5R35_007358</name>
</gene>
<keyword evidence="3 7" id="KW-0489">Methyltransferase</keyword>
<evidence type="ECO:0000256" key="5">
    <source>
        <dbReference type="ARBA" id="ARBA00022691"/>
    </source>
</evidence>
<evidence type="ECO:0000256" key="1">
    <source>
        <dbReference type="ARBA" id="ARBA00012770"/>
    </source>
</evidence>
<dbReference type="AlphaFoldDB" id="A0AAN9V1E1"/>
<dbReference type="GO" id="GO:0120550">
    <property type="term" value="F:methyltransferase cap2 activity"/>
    <property type="evidence" value="ECO:0007669"/>
    <property type="project" value="UniProtKB-EC"/>
</dbReference>
<evidence type="ECO:0000256" key="7">
    <source>
        <dbReference type="PROSITE-ProRule" id="PRU00946"/>
    </source>
</evidence>
<name>A0AAN9V1E1_9ORTH</name>
<dbReference type="SUPFAM" id="SSF53335">
    <property type="entry name" value="S-adenosyl-L-methionine-dependent methyltransferases"/>
    <property type="match status" value="1"/>
</dbReference>